<reference evidence="1 2" key="1">
    <citation type="submission" date="2018-04" db="EMBL/GenBank/DDBJ databases">
        <title>WGS assembly of Panicum hallii var. hallii HAL2.</title>
        <authorList>
            <person name="Lovell J."/>
            <person name="Jenkins J."/>
            <person name="Lowry D."/>
            <person name="Mamidi S."/>
            <person name="Sreedasyam A."/>
            <person name="Weng X."/>
            <person name="Barry K."/>
            <person name="Bonette J."/>
            <person name="Campitelli B."/>
            <person name="Daum C."/>
            <person name="Gordon S."/>
            <person name="Gould B."/>
            <person name="Lipzen A."/>
            <person name="MacQueen A."/>
            <person name="Palacio-Mejia J."/>
            <person name="Plott C."/>
            <person name="Shakirov E."/>
            <person name="Shu S."/>
            <person name="Yoshinaga Y."/>
            <person name="Zane M."/>
            <person name="Rokhsar D."/>
            <person name="Grimwood J."/>
            <person name="Schmutz J."/>
            <person name="Juenger T."/>
        </authorList>
    </citation>
    <scope>NUCLEOTIDE SEQUENCE [LARGE SCALE GENOMIC DNA]</scope>
    <source>
        <strain evidence="2">cv. HAL2</strain>
    </source>
</reference>
<protein>
    <submittedName>
        <fullName evidence="1">Uncharacterized protein</fullName>
    </submittedName>
</protein>
<keyword evidence="2" id="KW-1185">Reference proteome</keyword>
<dbReference type="EMBL" id="CM009750">
    <property type="protein sequence ID" value="PUZ68582.1"/>
    <property type="molecule type" value="Genomic_DNA"/>
</dbReference>
<name>A0A2T7EL82_9POAL</name>
<accession>A0A2T7EL82</accession>
<sequence>MHQGMIKSCIVQEISSVISAADCLVLSDEMERGLSTTERERHSTRGDFYGTKGNHLYPYQLAIRQSNSEPLRINH</sequence>
<dbReference type="Gramene" id="PUZ68582">
    <property type="protein sequence ID" value="PUZ68582"/>
    <property type="gene ID" value="GQ55_2G039900"/>
</dbReference>
<dbReference type="Proteomes" id="UP000244336">
    <property type="component" value="Chromosome 2"/>
</dbReference>
<proteinExistence type="predicted"/>
<dbReference type="AlphaFoldDB" id="A0A2T7EL82"/>
<gene>
    <name evidence="1" type="ORF">GQ55_2G039900</name>
</gene>
<organism evidence="1 2">
    <name type="scientific">Panicum hallii var. hallii</name>
    <dbReference type="NCBI Taxonomy" id="1504633"/>
    <lineage>
        <taxon>Eukaryota</taxon>
        <taxon>Viridiplantae</taxon>
        <taxon>Streptophyta</taxon>
        <taxon>Embryophyta</taxon>
        <taxon>Tracheophyta</taxon>
        <taxon>Spermatophyta</taxon>
        <taxon>Magnoliopsida</taxon>
        <taxon>Liliopsida</taxon>
        <taxon>Poales</taxon>
        <taxon>Poaceae</taxon>
        <taxon>PACMAD clade</taxon>
        <taxon>Panicoideae</taxon>
        <taxon>Panicodae</taxon>
        <taxon>Paniceae</taxon>
        <taxon>Panicinae</taxon>
        <taxon>Panicum</taxon>
        <taxon>Panicum sect. Panicum</taxon>
    </lineage>
</organism>
<evidence type="ECO:0000313" key="1">
    <source>
        <dbReference type="EMBL" id="PUZ68582.1"/>
    </source>
</evidence>
<evidence type="ECO:0000313" key="2">
    <source>
        <dbReference type="Proteomes" id="UP000244336"/>
    </source>
</evidence>